<feature type="region of interest" description="Disordered" evidence="1">
    <location>
        <begin position="1"/>
        <end position="82"/>
    </location>
</feature>
<organism evidence="2 3">
    <name type="scientific">Microthlaspi erraticum</name>
    <dbReference type="NCBI Taxonomy" id="1685480"/>
    <lineage>
        <taxon>Eukaryota</taxon>
        <taxon>Viridiplantae</taxon>
        <taxon>Streptophyta</taxon>
        <taxon>Embryophyta</taxon>
        <taxon>Tracheophyta</taxon>
        <taxon>Spermatophyta</taxon>
        <taxon>Magnoliopsida</taxon>
        <taxon>eudicotyledons</taxon>
        <taxon>Gunneridae</taxon>
        <taxon>Pentapetalae</taxon>
        <taxon>rosids</taxon>
        <taxon>malvids</taxon>
        <taxon>Brassicales</taxon>
        <taxon>Brassicaceae</taxon>
        <taxon>Coluteocarpeae</taxon>
        <taxon>Microthlaspi</taxon>
    </lineage>
</organism>
<dbReference type="Proteomes" id="UP000467841">
    <property type="component" value="Unassembled WGS sequence"/>
</dbReference>
<keyword evidence="3" id="KW-1185">Reference proteome</keyword>
<feature type="compositionally biased region" description="Basic and acidic residues" evidence="1">
    <location>
        <begin position="31"/>
        <end position="42"/>
    </location>
</feature>
<dbReference type="AlphaFoldDB" id="A0A6D2J391"/>
<name>A0A6D2J391_9BRAS</name>
<gene>
    <name evidence="2" type="ORF">MERR_LOCUS21596</name>
</gene>
<accession>A0A6D2J391</accession>
<feature type="compositionally biased region" description="Basic residues" evidence="1">
    <location>
        <begin position="57"/>
        <end position="77"/>
    </location>
</feature>
<evidence type="ECO:0000313" key="3">
    <source>
        <dbReference type="Proteomes" id="UP000467841"/>
    </source>
</evidence>
<dbReference type="EMBL" id="CACVBM020001145">
    <property type="protein sequence ID" value="CAA7034361.1"/>
    <property type="molecule type" value="Genomic_DNA"/>
</dbReference>
<proteinExistence type="predicted"/>
<evidence type="ECO:0000313" key="2">
    <source>
        <dbReference type="EMBL" id="CAA7034361.1"/>
    </source>
</evidence>
<evidence type="ECO:0000256" key="1">
    <source>
        <dbReference type="SAM" id="MobiDB-lite"/>
    </source>
</evidence>
<comment type="caution">
    <text evidence="2">The sequence shown here is derived from an EMBL/GenBank/DDBJ whole genome shotgun (WGS) entry which is preliminary data.</text>
</comment>
<reference evidence="2" key="1">
    <citation type="submission" date="2020-01" db="EMBL/GenBank/DDBJ databases">
        <authorList>
            <person name="Mishra B."/>
        </authorList>
    </citation>
    <scope>NUCLEOTIDE SEQUENCE [LARGE SCALE GENOMIC DNA]</scope>
</reference>
<sequence length="93" mass="10592">MGKRIKQLTRSKSTSPNHTPIRTPPAPPSPGHDDNDHNDEGASKFQTQRPPEGRGKPQSRLRQAQRVKPHHPPRPPFKRSWPTKVELWAIVNN</sequence>
<protein>
    <submittedName>
        <fullName evidence="2">Uncharacterized protein</fullName>
    </submittedName>
</protein>